<dbReference type="Pfam" id="PF00117">
    <property type="entry name" value="GATase"/>
    <property type="match status" value="1"/>
</dbReference>
<dbReference type="CDD" id="cd01744">
    <property type="entry name" value="GATase1_CPSase"/>
    <property type="match status" value="1"/>
</dbReference>
<dbReference type="FunFam" id="3.30.1490.20:FF:000001">
    <property type="entry name" value="Carbamoyl-phosphate synthase large chain"/>
    <property type="match status" value="1"/>
</dbReference>
<dbReference type="GO" id="GO:0046872">
    <property type="term" value="F:metal ion binding"/>
    <property type="evidence" value="ECO:0007669"/>
    <property type="project" value="InterPro"/>
</dbReference>
<evidence type="ECO:0000259" key="15">
    <source>
        <dbReference type="PROSITE" id="PS51855"/>
    </source>
</evidence>
<dbReference type="NCBIfam" id="NF009475">
    <property type="entry name" value="PRK12838.1"/>
    <property type="match status" value="1"/>
</dbReference>
<accession>A0A182K1J7</accession>
<comment type="catalytic activity">
    <reaction evidence="10">
        <text>hydrogencarbonate + NH4(+) + 2 ATP = carbamoyl phosphate + 2 ADP + phosphate + 2 H(+)</text>
        <dbReference type="Rhea" id="RHEA:18029"/>
        <dbReference type="ChEBI" id="CHEBI:15378"/>
        <dbReference type="ChEBI" id="CHEBI:17544"/>
        <dbReference type="ChEBI" id="CHEBI:28938"/>
        <dbReference type="ChEBI" id="CHEBI:30616"/>
        <dbReference type="ChEBI" id="CHEBI:43474"/>
        <dbReference type="ChEBI" id="CHEBI:58228"/>
        <dbReference type="ChEBI" id="CHEBI:456216"/>
        <dbReference type="EC" id="6.3.4.16"/>
    </reaction>
</comment>
<evidence type="ECO:0000256" key="2">
    <source>
        <dbReference type="ARBA" id="ARBA00004880"/>
    </source>
</evidence>
<evidence type="ECO:0000256" key="4">
    <source>
        <dbReference type="ARBA" id="ARBA00022598"/>
    </source>
</evidence>
<keyword evidence="3" id="KW-0021">Allosteric enzyme</keyword>
<dbReference type="FunFam" id="3.30.470.20:FF:000001">
    <property type="entry name" value="Carbamoyl-phosphate synthase large chain"/>
    <property type="match status" value="1"/>
</dbReference>
<keyword evidence="4" id="KW-0436">Ligase</keyword>
<evidence type="ECO:0000256" key="8">
    <source>
        <dbReference type="ARBA" id="ARBA00022840"/>
    </source>
</evidence>
<dbReference type="PANTHER" id="PTHR11405:SF5">
    <property type="entry name" value="CAD PROTEIN"/>
    <property type="match status" value="1"/>
</dbReference>
<evidence type="ECO:0000256" key="10">
    <source>
        <dbReference type="ARBA" id="ARBA00047359"/>
    </source>
</evidence>
<organism evidence="16 17">
    <name type="scientific">Anopheles christyi</name>
    <dbReference type="NCBI Taxonomy" id="43041"/>
    <lineage>
        <taxon>Eukaryota</taxon>
        <taxon>Metazoa</taxon>
        <taxon>Ecdysozoa</taxon>
        <taxon>Arthropoda</taxon>
        <taxon>Hexapoda</taxon>
        <taxon>Insecta</taxon>
        <taxon>Pterygota</taxon>
        <taxon>Neoptera</taxon>
        <taxon>Endopterygota</taxon>
        <taxon>Diptera</taxon>
        <taxon>Nematocera</taxon>
        <taxon>Culicoidea</taxon>
        <taxon>Culicidae</taxon>
        <taxon>Anophelinae</taxon>
        <taxon>Anopheles</taxon>
    </lineage>
</organism>
<dbReference type="SUPFAM" id="SSF56059">
    <property type="entry name" value="Glutathione synthetase ATP-binding domain-like"/>
    <property type="match status" value="2"/>
</dbReference>
<dbReference type="PROSITE" id="PS51273">
    <property type="entry name" value="GATASE_TYPE_1"/>
    <property type="match status" value="1"/>
</dbReference>
<dbReference type="SMART" id="SM01096">
    <property type="entry name" value="CPSase_L_D3"/>
    <property type="match status" value="1"/>
</dbReference>
<dbReference type="SUPFAM" id="SSF52021">
    <property type="entry name" value="Carbamoyl phosphate synthetase, small subunit N-terminal domain"/>
    <property type="match status" value="1"/>
</dbReference>
<dbReference type="InterPro" id="IPR005483">
    <property type="entry name" value="CPSase_dom"/>
</dbReference>
<evidence type="ECO:0000256" key="7">
    <source>
        <dbReference type="ARBA" id="ARBA00022833"/>
    </source>
</evidence>
<dbReference type="InterPro" id="IPR016185">
    <property type="entry name" value="PreATP-grasp_dom_sf"/>
</dbReference>
<dbReference type="NCBIfam" id="TIGR01369">
    <property type="entry name" value="CPSaseII_lrg"/>
    <property type="match status" value="1"/>
</dbReference>
<protein>
    <recommendedName>
        <fullName evidence="18">CAD protein</fullName>
    </recommendedName>
</protein>
<evidence type="ECO:0000256" key="9">
    <source>
        <dbReference type="ARBA" id="ARBA00022962"/>
    </source>
</evidence>
<reference evidence="16" key="2">
    <citation type="submission" date="2020-05" db="UniProtKB">
        <authorList>
            <consortium name="EnsemblMetazoa"/>
        </authorList>
    </citation>
    <scope>IDENTIFICATION</scope>
    <source>
        <strain evidence="16">ACHKN1017</strain>
    </source>
</reference>
<sequence>MGPLEVEMEPCEETMPTEVCEYKPTTASLVLEDGTIMHGHTFGAPLTVNGEVVFQTGMVGYPESMTDPSYHGQILVLTYPLIGNYGIPDADLDECGLMRHFESNNRIWTAGLVVGEICDEPSHWRSKLTLSEWMARHNVPGISGIDTRALTKKIRENGTILGKIVQSRVTSSAGFNFSNQNLRNLVAEVSLAQPRTYNPSGSPRICAIDCGLKLNQVRCFVSRGARLDVVPWNARPDPAEYDGLFLSNGPGDPEMCREVVENLRALLTGDLIKPIFGICLGHQILSTAAGCRTFKMRYGNRGHNLPCMHLGTRRCYMTSQNHGFAVDSSEMPPGWEELFTNLNDGTNEGIVHRSKPYFSVQFHPEHTAGPTDLEVLFDVFLEVVQEYGRGAIISPAVASVRERLDERLRFVPPVPIDLERPKKVLILGSGGLSIGQAGEFDYSGSQAIKALKEERIQTVLINPNIATVQTSKGLADKVYFLPITSYYVERVIKAERPSGVLLTFGGQTALNCGVEMERAGLFARYGVKIMGTPIRSIIETEDRKLFAERVGEIGEKVAPSAAVYSIQEALEAAESIGYPVMARAAFSLGGLGSGFASNADELRALASQALAHSNQLIIDKSLKGWKEVEYEVVRDAYDNCITVCNMENVDPLGIHTGESIVVAPSQTLSNREYNMLRSTAIRVIRHFGVVGECNIQYALNPESEEYYIIEVNARLSRSSALASKATGYPLAYVAAKLALAIPLPDIRNSVTGVTTACFEPSLDYCVVKMPRWDLAKFARVSKNIGSSMKSVGEVMAIGRTFEEAFQKALRMVDSVNGFDPYLKPVNEQELEQPTDKRMFVLAAALKAGYTVEQIYELTKIDRWFLRKMKCIIDFTVQLEALEHGCVPEAAMLREAKRLGFSDRMIAQCVKSTELAVRMQRKEHGVLPYVKQIDTVAGEWPASTNYLYLTYSATENDVDFPGQYTMVIGSGVYRIGSSVEFDWCAVGCLKELRRLNHKTIMVNYNPETVSTDYDMCDRLYFEEISFEVVMDIYDAEQPTGIILSMGGQLPNNIAMDLHRQQARILGTSPESVDSAENRFKFSRKLDRKGILQPRWKELTNLESAIEFCEEVGYPCLVRPSYVLSGAAMNVAYSNQDLKTYLKHASDVSKEHPVVISKFLIEAKEIDVDAVAADGVILCMAVSEHVENAGVHSGDATLVTPPQDINRETLQRIKEIARDIADLLDVSGPFNMQLIAKNNELKVIECNVRVSRSFPFVSKTLDFDFVALATRVIVGHTDIEPVEVMHGRGLVGVKVPQFSFSRLAGADVMLGVEMASTGEVACFGENRYEAYLKAMMSTGFQIPRKSILLSIGSYKHKMELLPSIRILEKMGYKLYASMGTGDFYTEHGVEVSIELSLSHVQKMR</sequence>
<dbReference type="Gene3D" id="3.40.50.880">
    <property type="match status" value="1"/>
</dbReference>
<dbReference type="PROSITE" id="PS00867">
    <property type="entry name" value="CPSASE_2"/>
    <property type="match status" value="2"/>
</dbReference>
<dbReference type="InterPro" id="IPR013815">
    <property type="entry name" value="ATP_grasp_subdomain_1"/>
</dbReference>
<dbReference type="InterPro" id="IPR036914">
    <property type="entry name" value="MGS-like_dom_sf"/>
</dbReference>
<dbReference type="Pfam" id="PF02786">
    <property type="entry name" value="CPSase_L_D2"/>
    <property type="match status" value="2"/>
</dbReference>
<dbReference type="Pfam" id="PF25596">
    <property type="entry name" value="CPSase_L_D1"/>
    <property type="match status" value="2"/>
</dbReference>
<dbReference type="InterPro" id="IPR036897">
    <property type="entry name" value="CarbamoylP_synth_lsu_oligo_sf"/>
</dbReference>
<dbReference type="InterPro" id="IPR029062">
    <property type="entry name" value="Class_I_gatase-like"/>
</dbReference>
<dbReference type="SUPFAM" id="SSF52440">
    <property type="entry name" value="PreATP-grasp domain"/>
    <property type="match status" value="2"/>
</dbReference>
<keyword evidence="5" id="KW-0677">Repeat</keyword>
<keyword evidence="7" id="KW-0862">Zinc</keyword>
<comment type="pathway">
    <text evidence="2">Pyrimidine metabolism; UMP biosynthesis via de novo pathway; (S)-dihydroorotate from bicarbonate: step 3/3.</text>
</comment>
<feature type="domain" description="MGS-like" evidence="15">
    <location>
        <begin position="1338"/>
        <end position="1402"/>
    </location>
</feature>
<dbReference type="FunFam" id="3.50.30.20:FF:000002">
    <property type="entry name" value="Carbamoyl-phosphate synthase 1, mitochondrial"/>
    <property type="match status" value="1"/>
</dbReference>
<dbReference type="InterPro" id="IPR006274">
    <property type="entry name" value="CarbamoylP_synth_ssu"/>
</dbReference>
<dbReference type="InterPro" id="IPR005480">
    <property type="entry name" value="CPSase_lsu_oligo"/>
</dbReference>
<dbReference type="Pfam" id="PF02142">
    <property type="entry name" value="MGS"/>
    <property type="match status" value="1"/>
</dbReference>
<dbReference type="Gene3D" id="3.40.50.1380">
    <property type="entry name" value="Methylglyoxal synthase-like domain"/>
    <property type="match status" value="1"/>
</dbReference>
<dbReference type="HAMAP" id="MF_01209">
    <property type="entry name" value="CPSase_S_chain"/>
    <property type="match status" value="1"/>
</dbReference>
<dbReference type="Gene3D" id="3.30.1490.20">
    <property type="entry name" value="ATP-grasp fold, A domain"/>
    <property type="match status" value="1"/>
</dbReference>
<dbReference type="GO" id="GO:0006207">
    <property type="term" value="P:'de novo' pyrimidine nucleobase biosynthetic process"/>
    <property type="evidence" value="ECO:0007669"/>
    <property type="project" value="InterPro"/>
</dbReference>
<keyword evidence="9" id="KW-0315">Glutamine amidotransferase</keyword>
<dbReference type="PRINTS" id="PR00098">
    <property type="entry name" value="CPSASE"/>
</dbReference>
<dbReference type="PRINTS" id="PR00096">
    <property type="entry name" value="GATASE"/>
</dbReference>
<dbReference type="Gene3D" id="1.10.1030.10">
    <property type="entry name" value="Carbamoyl-phosphate synthetase, large subunit oligomerisation domain"/>
    <property type="match status" value="1"/>
</dbReference>
<name>A0A182K1J7_9DIPT</name>
<dbReference type="PROSITE" id="PS00866">
    <property type="entry name" value="CPSASE_1"/>
    <property type="match status" value="1"/>
</dbReference>
<dbReference type="PRINTS" id="PR00099">
    <property type="entry name" value="CPSGATASE"/>
</dbReference>
<feature type="domain" description="ATP-grasp" evidence="14">
    <location>
        <begin position="1081"/>
        <end position="1272"/>
    </location>
</feature>
<evidence type="ECO:0000256" key="12">
    <source>
        <dbReference type="ARBA" id="ARBA00048816"/>
    </source>
</evidence>
<dbReference type="GO" id="GO:0004151">
    <property type="term" value="F:dihydroorotase activity"/>
    <property type="evidence" value="ECO:0007669"/>
    <property type="project" value="UniProtKB-EC"/>
</dbReference>
<dbReference type="GO" id="GO:0005951">
    <property type="term" value="C:carbamoyl-phosphate synthase complex"/>
    <property type="evidence" value="ECO:0007669"/>
    <property type="project" value="TreeGrafter"/>
</dbReference>
<dbReference type="FunFam" id="1.10.1030.10:FF:000001">
    <property type="entry name" value="Carbamoyl-phosphate synthase large chain"/>
    <property type="match status" value="1"/>
</dbReference>
<dbReference type="GO" id="GO:0006541">
    <property type="term" value="P:glutamine metabolic process"/>
    <property type="evidence" value="ECO:0007669"/>
    <property type="project" value="InterPro"/>
</dbReference>
<dbReference type="Gene3D" id="3.50.30.20">
    <property type="entry name" value="Carbamoyl-phosphate synthase small subunit, N-terminal domain"/>
    <property type="match status" value="1"/>
</dbReference>
<evidence type="ECO:0000313" key="16">
    <source>
        <dbReference type="EnsemblMetazoa" id="ACHR004631-PA"/>
    </source>
</evidence>
<dbReference type="Pfam" id="PF02787">
    <property type="entry name" value="CPSase_L_D3"/>
    <property type="match status" value="1"/>
</dbReference>
<evidence type="ECO:0008006" key="18">
    <source>
        <dbReference type="Google" id="ProtNLM"/>
    </source>
</evidence>
<dbReference type="PROSITE" id="PS50975">
    <property type="entry name" value="ATP_GRASP"/>
    <property type="match status" value="2"/>
</dbReference>
<dbReference type="EnsemblMetazoa" id="ACHR004631-RA">
    <property type="protein sequence ID" value="ACHR004631-PA"/>
    <property type="gene ID" value="ACHR004631"/>
</dbReference>
<dbReference type="PANTHER" id="PTHR11405">
    <property type="entry name" value="CARBAMOYLTRANSFERASE FAMILY MEMBER"/>
    <property type="match status" value="1"/>
</dbReference>
<evidence type="ECO:0000313" key="17">
    <source>
        <dbReference type="Proteomes" id="UP000075881"/>
    </source>
</evidence>
<evidence type="ECO:0000256" key="5">
    <source>
        <dbReference type="ARBA" id="ARBA00022737"/>
    </source>
</evidence>
<evidence type="ECO:0000256" key="13">
    <source>
        <dbReference type="PROSITE-ProRule" id="PRU00409"/>
    </source>
</evidence>
<feature type="domain" description="ATP-grasp" evidence="14">
    <location>
        <begin position="547"/>
        <end position="739"/>
    </location>
</feature>
<evidence type="ECO:0000256" key="3">
    <source>
        <dbReference type="ARBA" id="ARBA00022533"/>
    </source>
</evidence>
<dbReference type="InterPro" id="IPR035686">
    <property type="entry name" value="CPSase_GATase1"/>
</dbReference>
<dbReference type="Gene3D" id="3.30.470.20">
    <property type="entry name" value="ATP-grasp fold, B domain"/>
    <property type="match status" value="2"/>
</dbReference>
<dbReference type="GO" id="GO:0004087">
    <property type="term" value="F:carbamoyl-phosphate synthase (ammonia) activity"/>
    <property type="evidence" value="ECO:0007669"/>
    <property type="project" value="UniProtKB-EC"/>
</dbReference>
<dbReference type="NCBIfam" id="TIGR01368">
    <property type="entry name" value="CPSaseIIsmall"/>
    <property type="match status" value="1"/>
</dbReference>
<dbReference type="GO" id="GO:0004088">
    <property type="term" value="F:carbamoyl-phosphate synthase (glutamine-hydrolyzing) activity"/>
    <property type="evidence" value="ECO:0007669"/>
    <property type="project" value="UniProtKB-EC"/>
</dbReference>
<dbReference type="InterPro" id="IPR006275">
    <property type="entry name" value="CPSase_lsu"/>
</dbReference>
<dbReference type="InterPro" id="IPR005479">
    <property type="entry name" value="CPAse_ATP-bd"/>
</dbReference>
<dbReference type="SMART" id="SM01097">
    <property type="entry name" value="CPSase_sm_chain"/>
    <property type="match status" value="1"/>
</dbReference>
<dbReference type="VEuPathDB" id="VectorBase:ACHR004631"/>
<dbReference type="STRING" id="43041.A0A182K1J7"/>
<dbReference type="Pfam" id="PF00988">
    <property type="entry name" value="CPSase_sm_chain"/>
    <property type="match status" value="1"/>
</dbReference>
<dbReference type="InterPro" id="IPR002474">
    <property type="entry name" value="CarbamoylP_synth_ssu_N"/>
</dbReference>
<dbReference type="PRINTS" id="PR00097">
    <property type="entry name" value="ANTSNTHASEII"/>
</dbReference>
<dbReference type="FunFam" id="3.40.50.20:FF:000012">
    <property type="entry name" value="Carbamoyl-phosphate synthase 1, mitochondrial"/>
    <property type="match status" value="1"/>
</dbReference>
<dbReference type="SUPFAM" id="SSF52317">
    <property type="entry name" value="Class I glutamine amidotransferase-like"/>
    <property type="match status" value="1"/>
</dbReference>
<comment type="catalytic activity">
    <reaction evidence="12">
        <text>hydrogencarbonate + L-glutamine + 2 ATP + H2O = carbamoyl phosphate + L-glutamate + 2 ADP + phosphate + 2 H(+)</text>
        <dbReference type="Rhea" id="RHEA:18633"/>
        <dbReference type="ChEBI" id="CHEBI:15377"/>
        <dbReference type="ChEBI" id="CHEBI:15378"/>
        <dbReference type="ChEBI" id="CHEBI:17544"/>
        <dbReference type="ChEBI" id="CHEBI:29985"/>
        <dbReference type="ChEBI" id="CHEBI:30616"/>
        <dbReference type="ChEBI" id="CHEBI:43474"/>
        <dbReference type="ChEBI" id="CHEBI:58228"/>
        <dbReference type="ChEBI" id="CHEBI:58359"/>
        <dbReference type="ChEBI" id="CHEBI:456216"/>
        <dbReference type="EC" id="6.3.5.5"/>
    </reaction>
</comment>
<dbReference type="InterPro" id="IPR017926">
    <property type="entry name" value="GATASE"/>
</dbReference>
<dbReference type="Proteomes" id="UP000075881">
    <property type="component" value="Unassembled WGS sequence"/>
</dbReference>
<keyword evidence="8 13" id="KW-0067">ATP-binding</keyword>
<dbReference type="FunFam" id="3.30.470.20:FF:000004">
    <property type="entry name" value="Carbamoyl-phosphate synthase (glutamine-hydrolyzing)"/>
    <property type="match status" value="1"/>
</dbReference>
<dbReference type="PROSITE" id="PS51855">
    <property type="entry name" value="MGS"/>
    <property type="match status" value="1"/>
</dbReference>
<comment type="catalytic activity">
    <reaction evidence="11">
        <text>(S)-dihydroorotate + H2O = N-carbamoyl-L-aspartate + H(+)</text>
        <dbReference type="Rhea" id="RHEA:24296"/>
        <dbReference type="ChEBI" id="CHEBI:15377"/>
        <dbReference type="ChEBI" id="CHEBI:15378"/>
        <dbReference type="ChEBI" id="CHEBI:30864"/>
        <dbReference type="ChEBI" id="CHEBI:32814"/>
        <dbReference type="EC" id="3.5.2.3"/>
    </reaction>
</comment>
<keyword evidence="17" id="KW-1185">Reference proteome</keyword>
<evidence type="ECO:0000259" key="14">
    <source>
        <dbReference type="PROSITE" id="PS50975"/>
    </source>
</evidence>
<dbReference type="InterPro" id="IPR036480">
    <property type="entry name" value="CarbP_synth_ssu_N_sf"/>
</dbReference>
<reference evidence="17" key="1">
    <citation type="submission" date="2013-03" db="EMBL/GenBank/DDBJ databases">
        <title>The Genome Sequence of Anopheles christyi ACHKN1017.</title>
        <authorList>
            <consortium name="The Broad Institute Genomics Platform"/>
            <person name="Neafsey D.E."/>
            <person name="Besansky N."/>
            <person name="Walker B."/>
            <person name="Young S.K."/>
            <person name="Zeng Q."/>
            <person name="Gargeya S."/>
            <person name="Fitzgerald M."/>
            <person name="Haas B."/>
            <person name="Abouelleil A."/>
            <person name="Allen A.W."/>
            <person name="Alvarado L."/>
            <person name="Arachchi H.M."/>
            <person name="Berlin A.M."/>
            <person name="Chapman S.B."/>
            <person name="Gainer-Dewar J."/>
            <person name="Goldberg J."/>
            <person name="Griggs A."/>
            <person name="Gujja S."/>
            <person name="Hansen M."/>
            <person name="Howarth C."/>
            <person name="Imamovic A."/>
            <person name="Ireland A."/>
            <person name="Larimer J."/>
            <person name="McCowan C."/>
            <person name="Murphy C."/>
            <person name="Pearson M."/>
            <person name="Poon T.W."/>
            <person name="Priest M."/>
            <person name="Roberts A."/>
            <person name="Saif S."/>
            <person name="Shea T."/>
            <person name="Sisk P."/>
            <person name="Sykes S."/>
            <person name="Wortman J."/>
            <person name="Nusbaum C."/>
            <person name="Birren B."/>
        </authorList>
    </citation>
    <scope>NUCLEOTIDE SEQUENCE [LARGE SCALE GENOMIC DNA]</scope>
    <source>
        <strain evidence="17">ACHKN1017</strain>
    </source>
</reference>
<dbReference type="GO" id="GO:0006526">
    <property type="term" value="P:L-arginine biosynthetic process"/>
    <property type="evidence" value="ECO:0007669"/>
    <property type="project" value="TreeGrafter"/>
</dbReference>
<dbReference type="NCBIfam" id="NF003671">
    <property type="entry name" value="PRK05294.1"/>
    <property type="match status" value="1"/>
</dbReference>
<dbReference type="InterPro" id="IPR058047">
    <property type="entry name" value="CPSase_preATP-grasp"/>
</dbReference>
<dbReference type="FunFam" id="3.40.50.880:FF:000006">
    <property type="entry name" value="Carbamoyl-phosphate synthase 1, mitochondrial"/>
    <property type="match status" value="1"/>
</dbReference>
<keyword evidence="6 13" id="KW-0547">Nucleotide-binding</keyword>
<proteinExistence type="inferred from homology"/>
<dbReference type="SUPFAM" id="SSF48108">
    <property type="entry name" value="Carbamoyl phosphate synthetase, large subunit connection domain"/>
    <property type="match status" value="1"/>
</dbReference>
<evidence type="ECO:0000256" key="6">
    <source>
        <dbReference type="ARBA" id="ARBA00022741"/>
    </source>
</evidence>
<dbReference type="InterPro" id="IPR011607">
    <property type="entry name" value="MGS-like_dom"/>
</dbReference>
<dbReference type="FunFam" id="3.40.50.20:FF:000002">
    <property type="entry name" value="Carbamoyl-phosphate synthase large chain"/>
    <property type="match status" value="1"/>
</dbReference>
<dbReference type="SUPFAM" id="SSF52335">
    <property type="entry name" value="Methylglyoxal synthase-like"/>
    <property type="match status" value="1"/>
</dbReference>
<dbReference type="GO" id="GO:0005524">
    <property type="term" value="F:ATP binding"/>
    <property type="evidence" value="ECO:0007669"/>
    <property type="project" value="UniProtKB-UniRule"/>
</dbReference>
<dbReference type="Gene3D" id="3.40.50.20">
    <property type="match status" value="2"/>
</dbReference>
<evidence type="ECO:0000256" key="1">
    <source>
        <dbReference type="ARBA" id="ARBA00001947"/>
    </source>
</evidence>
<evidence type="ECO:0000256" key="11">
    <source>
        <dbReference type="ARBA" id="ARBA00048492"/>
    </source>
</evidence>
<comment type="cofactor">
    <cofactor evidence="1">
        <name>Zn(2+)</name>
        <dbReference type="ChEBI" id="CHEBI:29105"/>
    </cofactor>
</comment>
<dbReference type="InterPro" id="IPR011761">
    <property type="entry name" value="ATP-grasp"/>
</dbReference>
<dbReference type="NCBIfam" id="NF009455">
    <property type="entry name" value="PRK12815.1"/>
    <property type="match status" value="1"/>
</dbReference>